<sequence>MGEVMLWLEWIILTAVLFALVMGAHNALDALGYRRRVARRLRDLP</sequence>
<dbReference type="EMBL" id="MT141392">
    <property type="protein sequence ID" value="QJA60019.1"/>
    <property type="molecule type" value="Genomic_DNA"/>
</dbReference>
<dbReference type="AlphaFoldDB" id="A0A6M3IQV1"/>
<keyword evidence="1" id="KW-0472">Membrane</keyword>
<evidence type="ECO:0000313" key="2">
    <source>
        <dbReference type="EMBL" id="QJA60019.1"/>
    </source>
</evidence>
<evidence type="ECO:0000256" key="1">
    <source>
        <dbReference type="SAM" id="Phobius"/>
    </source>
</evidence>
<accession>A0A6M3IQV1</accession>
<keyword evidence="1" id="KW-1133">Transmembrane helix</keyword>
<proteinExistence type="predicted"/>
<name>A0A6M3IQV1_9ZZZZ</name>
<organism evidence="2">
    <name type="scientific">viral metagenome</name>
    <dbReference type="NCBI Taxonomy" id="1070528"/>
    <lineage>
        <taxon>unclassified sequences</taxon>
        <taxon>metagenomes</taxon>
        <taxon>organismal metagenomes</taxon>
    </lineage>
</organism>
<protein>
    <submittedName>
        <fullName evidence="2">Uncharacterized protein</fullName>
    </submittedName>
</protein>
<keyword evidence="1" id="KW-0812">Transmembrane</keyword>
<feature type="transmembrane region" description="Helical" evidence="1">
    <location>
        <begin position="6"/>
        <end position="32"/>
    </location>
</feature>
<gene>
    <name evidence="2" type="ORF">MM415B01209_0018</name>
</gene>
<reference evidence="2" key="1">
    <citation type="submission" date="2020-03" db="EMBL/GenBank/DDBJ databases">
        <title>The deep terrestrial virosphere.</title>
        <authorList>
            <person name="Holmfeldt K."/>
            <person name="Nilsson E."/>
            <person name="Simone D."/>
            <person name="Lopez-Fernandez M."/>
            <person name="Wu X."/>
            <person name="de Brujin I."/>
            <person name="Lundin D."/>
            <person name="Andersson A."/>
            <person name="Bertilsson S."/>
            <person name="Dopson M."/>
        </authorList>
    </citation>
    <scope>NUCLEOTIDE SEQUENCE</scope>
    <source>
        <strain evidence="2">MM415B01209</strain>
    </source>
</reference>